<evidence type="ECO:0000259" key="1">
    <source>
        <dbReference type="Pfam" id="PF13456"/>
    </source>
</evidence>
<protein>
    <recommendedName>
        <fullName evidence="1">RNase H type-1 domain-containing protein</fullName>
    </recommendedName>
</protein>
<keyword evidence="3" id="KW-1185">Reference proteome</keyword>
<name>A0ABR2R739_9ROSI</name>
<gene>
    <name evidence="2" type="ORF">V6N11_080239</name>
</gene>
<dbReference type="Pfam" id="PF13456">
    <property type="entry name" value="RVT_3"/>
    <property type="match status" value="1"/>
</dbReference>
<comment type="caution">
    <text evidence="2">The sequence shown here is derived from an EMBL/GenBank/DDBJ whole genome shotgun (WGS) entry which is preliminary data.</text>
</comment>
<reference evidence="2 3" key="1">
    <citation type="journal article" date="2024" name="G3 (Bethesda)">
        <title>Genome assembly of Hibiscus sabdariffa L. provides insights into metabolisms of medicinal natural products.</title>
        <authorList>
            <person name="Kim T."/>
        </authorList>
    </citation>
    <scope>NUCLEOTIDE SEQUENCE [LARGE SCALE GENOMIC DNA]</scope>
    <source>
        <strain evidence="2">TK-2024</strain>
        <tissue evidence="2">Old leaves</tissue>
    </source>
</reference>
<accession>A0ABR2R739</accession>
<sequence length="121" mass="13868">MLRALRIIAHEGRGMIFGGFAKSSHDFLKASLAKAHSFIARLKFAVEQEWTKVVVEGDSIVIVNKLELRGVCEGLTYVWRIGVQMVKIEMDNITDVRLIQEENNDVLNTLMQHVLELFRRD</sequence>
<evidence type="ECO:0000313" key="2">
    <source>
        <dbReference type="EMBL" id="KAK9008761.1"/>
    </source>
</evidence>
<dbReference type="EMBL" id="JBBPBN010000025">
    <property type="protein sequence ID" value="KAK9008761.1"/>
    <property type="molecule type" value="Genomic_DNA"/>
</dbReference>
<proteinExistence type="predicted"/>
<evidence type="ECO:0000313" key="3">
    <source>
        <dbReference type="Proteomes" id="UP001396334"/>
    </source>
</evidence>
<feature type="domain" description="RNase H type-1" evidence="1">
    <location>
        <begin position="6"/>
        <end position="66"/>
    </location>
</feature>
<dbReference type="Proteomes" id="UP001396334">
    <property type="component" value="Unassembled WGS sequence"/>
</dbReference>
<dbReference type="InterPro" id="IPR002156">
    <property type="entry name" value="RNaseH_domain"/>
</dbReference>
<organism evidence="2 3">
    <name type="scientific">Hibiscus sabdariffa</name>
    <name type="common">roselle</name>
    <dbReference type="NCBI Taxonomy" id="183260"/>
    <lineage>
        <taxon>Eukaryota</taxon>
        <taxon>Viridiplantae</taxon>
        <taxon>Streptophyta</taxon>
        <taxon>Embryophyta</taxon>
        <taxon>Tracheophyta</taxon>
        <taxon>Spermatophyta</taxon>
        <taxon>Magnoliopsida</taxon>
        <taxon>eudicotyledons</taxon>
        <taxon>Gunneridae</taxon>
        <taxon>Pentapetalae</taxon>
        <taxon>rosids</taxon>
        <taxon>malvids</taxon>
        <taxon>Malvales</taxon>
        <taxon>Malvaceae</taxon>
        <taxon>Malvoideae</taxon>
        <taxon>Hibiscus</taxon>
    </lineage>
</organism>